<reference evidence="2 3" key="1">
    <citation type="submission" date="2016-01" db="EMBL/GenBank/DDBJ databases">
        <authorList>
            <person name="Oliw E.H."/>
        </authorList>
    </citation>
    <scope>NUCLEOTIDE SEQUENCE [LARGE SCALE GENOMIC DNA]</scope>
    <source>
        <strain evidence="2 3">CMW7756A</strain>
    </source>
</reference>
<organism evidence="2">
    <name type="scientific">Peptoniphilus harei</name>
    <dbReference type="NCBI Taxonomy" id="54005"/>
    <lineage>
        <taxon>Bacteria</taxon>
        <taxon>Bacillati</taxon>
        <taxon>Bacillota</taxon>
        <taxon>Tissierellia</taxon>
        <taxon>Tissierellales</taxon>
        <taxon>Peptoniphilaceae</taxon>
        <taxon>Peptoniphilus</taxon>
    </lineage>
</organism>
<proteinExistence type="predicted"/>
<accession>A0A133PRL7</accession>
<protein>
    <recommendedName>
        <fullName evidence="4">Cytochrome C biosynthesis protein</fullName>
    </recommendedName>
</protein>
<keyword evidence="1" id="KW-0812">Transmembrane</keyword>
<keyword evidence="1" id="KW-1133">Transmembrane helix</keyword>
<evidence type="ECO:0000313" key="2">
    <source>
        <dbReference type="EMBL" id="KXA31444.1"/>
    </source>
</evidence>
<evidence type="ECO:0000256" key="1">
    <source>
        <dbReference type="SAM" id="Phobius"/>
    </source>
</evidence>
<dbReference type="AlphaFoldDB" id="A0A133PRL7"/>
<comment type="caution">
    <text evidence="2">The sequence shown here is derived from an EMBL/GenBank/DDBJ whole genome shotgun (WGS) entry which is preliminary data.</text>
</comment>
<feature type="transmembrane region" description="Helical" evidence="1">
    <location>
        <begin position="78"/>
        <end position="101"/>
    </location>
</feature>
<feature type="transmembrane region" description="Helical" evidence="1">
    <location>
        <begin position="48"/>
        <end position="66"/>
    </location>
</feature>
<evidence type="ECO:0000313" key="3">
    <source>
        <dbReference type="Proteomes" id="UP000070174"/>
    </source>
</evidence>
<dbReference type="EMBL" id="LRQE01000012">
    <property type="protein sequence ID" value="KXA31444.1"/>
    <property type="molecule type" value="Genomic_DNA"/>
</dbReference>
<sequence>MRCKMNKIMELVGENSTYLLLTLGAILIGVVLTFIVNFAARDLKFIKYLPGLALVFVGIISLFIVINKLFDPSSLDNLIIFVVGVSSGLVSLIFALIIGIATSDKNRYRRNPRKR</sequence>
<gene>
    <name evidence="2" type="ORF">HMPREF3229_00431</name>
</gene>
<keyword evidence="1" id="KW-0472">Membrane</keyword>
<evidence type="ECO:0008006" key="4">
    <source>
        <dbReference type="Google" id="ProtNLM"/>
    </source>
</evidence>
<dbReference type="PATRIC" id="fig|54005.3.peg.426"/>
<name>A0A133PRL7_9FIRM</name>
<feature type="transmembrane region" description="Helical" evidence="1">
    <location>
        <begin position="18"/>
        <end position="36"/>
    </location>
</feature>
<dbReference type="Proteomes" id="UP000070174">
    <property type="component" value="Unassembled WGS sequence"/>
</dbReference>